<organism evidence="1 2">
    <name type="scientific">Heterotrigona itama</name>
    <dbReference type="NCBI Taxonomy" id="395501"/>
    <lineage>
        <taxon>Eukaryota</taxon>
        <taxon>Metazoa</taxon>
        <taxon>Ecdysozoa</taxon>
        <taxon>Arthropoda</taxon>
        <taxon>Hexapoda</taxon>
        <taxon>Insecta</taxon>
        <taxon>Pterygota</taxon>
        <taxon>Neoptera</taxon>
        <taxon>Endopterygota</taxon>
        <taxon>Hymenoptera</taxon>
        <taxon>Apocrita</taxon>
        <taxon>Aculeata</taxon>
        <taxon>Apoidea</taxon>
        <taxon>Anthophila</taxon>
        <taxon>Apidae</taxon>
        <taxon>Heterotrigona</taxon>
    </lineage>
</organism>
<dbReference type="AlphaFoldDB" id="A0A6V7H067"/>
<feature type="non-terminal residue" evidence="1">
    <location>
        <position position="1"/>
    </location>
</feature>
<feature type="non-terminal residue" evidence="1">
    <location>
        <position position="52"/>
    </location>
</feature>
<keyword evidence="2" id="KW-1185">Reference proteome</keyword>
<name>A0A6V7H067_9HYME</name>
<comment type="caution">
    <text evidence="1">The sequence shown here is derived from an EMBL/GenBank/DDBJ whole genome shotgun (WGS) entry which is preliminary data.</text>
</comment>
<sequence>STNVGISCCMIDWYRLPAKTVQDLILIIAMSNSPAKISAGRIVDLSLLTFGN</sequence>
<accession>A0A6V7H067</accession>
<protein>
    <submittedName>
        <fullName evidence="1">Uncharacterized protein</fullName>
    </submittedName>
</protein>
<dbReference type="OrthoDB" id="6617147at2759"/>
<evidence type="ECO:0000313" key="1">
    <source>
        <dbReference type="EMBL" id="CAD1471970.1"/>
    </source>
</evidence>
<gene>
    <name evidence="1" type="ORF">MHI_LOCUS255365</name>
</gene>
<dbReference type="Proteomes" id="UP000752696">
    <property type="component" value="Unassembled WGS sequence"/>
</dbReference>
<evidence type="ECO:0000313" key="2">
    <source>
        <dbReference type="Proteomes" id="UP000752696"/>
    </source>
</evidence>
<proteinExistence type="predicted"/>
<dbReference type="EMBL" id="CAJDYZ010004832">
    <property type="protein sequence ID" value="CAD1471970.1"/>
    <property type="molecule type" value="Genomic_DNA"/>
</dbReference>
<reference evidence="1" key="1">
    <citation type="submission" date="2020-07" db="EMBL/GenBank/DDBJ databases">
        <authorList>
            <person name="Nazaruddin N."/>
        </authorList>
    </citation>
    <scope>NUCLEOTIDE SEQUENCE</scope>
</reference>